<proteinExistence type="inferred from homology"/>
<gene>
    <name evidence="3" type="ORF">Bxe_C1024</name>
</gene>
<evidence type="ECO:0008006" key="5">
    <source>
        <dbReference type="Google" id="ProtNLM"/>
    </source>
</evidence>
<dbReference type="PANTHER" id="PTHR42928:SF5">
    <property type="entry name" value="BLR1237 PROTEIN"/>
    <property type="match status" value="1"/>
</dbReference>
<sequence length="326" mass="34952">MNFYSIVARLRICLLALACFGVLPDAYAGNYPDHAIHIVVPLPPGASVDALARVLAGPLGDRLKQPIVIDNKPGGNMIIAAQAVAQSPPDGYTLFLTMDLPLVANPFLYTRLSYDAENDFTAISLLATSPMLIAVGSQLQKKSIQDFLAYAKGNPGKLSYGGGVVAAQVVGENLRRDAGIDMVYVPFRGGSPVIQALLGGTISLSITDITPALPWIRNGRLTALGVTGSHRDPSLPNVPTLVEEGHKDMDITNWIGLVAPAKTPEAIVKRLNEELVGIMSRPEIRKKILELTLDPMTSSPAEMTDRIKLDRSKWGKIIRASGVTIN</sequence>
<dbReference type="Gene3D" id="3.40.190.10">
    <property type="entry name" value="Periplasmic binding protein-like II"/>
    <property type="match status" value="1"/>
</dbReference>
<dbReference type="EMBL" id="CP000272">
    <property type="protein sequence ID" value="ABE36895.1"/>
    <property type="molecule type" value="Genomic_DNA"/>
</dbReference>
<keyword evidence="4" id="KW-1185">Reference proteome</keyword>
<dbReference type="PIRSF" id="PIRSF017082">
    <property type="entry name" value="YflP"/>
    <property type="match status" value="1"/>
</dbReference>
<dbReference type="CDD" id="cd07012">
    <property type="entry name" value="PBP2_Bug_TTT"/>
    <property type="match status" value="1"/>
</dbReference>
<dbReference type="KEGG" id="bxb:DR64_7428"/>
<organism evidence="3 4">
    <name type="scientific">Paraburkholderia xenovorans (strain LB400)</name>
    <dbReference type="NCBI Taxonomy" id="266265"/>
    <lineage>
        <taxon>Bacteria</taxon>
        <taxon>Pseudomonadati</taxon>
        <taxon>Pseudomonadota</taxon>
        <taxon>Betaproteobacteria</taxon>
        <taxon>Burkholderiales</taxon>
        <taxon>Burkholderiaceae</taxon>
        <taxon>Paraburkholderia</taxon>
    </lineage>
</organism>
<dbReference type="InterPro" id="IPR042100">
    <property type="entry name" value="Bug_dom1"/>
</dbReference>
<dbReference type="InterPro" id="IPR005064">
    <property type="entry name" value="BUG"/>
</dbReference>
<evidence type="ECO:0000313" key="4">
    <source>
        <dbReference type="Proteomes" id="UP000001817"/>
    </source>
</evidence>
<dbReference type="OrthoDB" id="8678477at2"/>
<feature type="signal peptide" evidence="2">
    <location>
        <begin position="1"/>
        <end position="28"/>
    </location>
</feature>
<evidence type="ECO:0000313" key="3">
    <source>
        <dbReference type="EMBL" id="ABE36895.1"/>
    </source>
</evidence>
<dbReference type="Pfam" id="PF03401">
    <property type="entry name" value="TctC"/>
    <property type="match status" value="1"/>
</dbReference>
<comment type="similarity">
    <text evidence="1">Belongs to the UPF0065 (bug) family.</text>
</comment>
<dbReference type="STRING" id="266265.Bxe_C1024"/>
<dbReference type="PANTHER" id="PTHR42928">
    <property type="entry name" value="TRICARBOXYLATE-BINDING PROTEIN"/>
    <property type="match status" value="1"/>
</dbReference>
<evidence type="ECO:0000256" key="1">
    <source>
        <dbReference type="ARBA" id="ARBA00006987"/>
    </source>
</evidence>
<reference evidence="3 4" key="1">
    <citation type="journal article" date="2006" name="Proc. Natl. Acad. Sci. U.S.A.">
        <title>Burkholderia xenovorans LB400 harbors a multi-replicon, 9.73-Mbp genome shaped for versatility.</title>
        <authorList>
            <person name="Chain P.S."/>
            <person name="Denef V.J."/>
            <person name="Konstantinidis K.T."/>
            <person name="Vergez L.M."/>
            <person name="Agullo L."/>
            <person name="Reyes V.L."/>
            <person name="Hauser L."/>
            <person name="Cordova M."/>
            <person name="Gomez L."/>
            <person name="Gonzalez M."/>
            <person name="Land M."/>
            <person name="Lao V."/>
            <person name="Larimer F."/>
            <person name="LiPuma J.J."/>
            <person name="Mahenthiralingam E."/>
            <person name="Malfatti S.A."/>
            <person name="Marx C.J."/>
            <person name="Parnell J.J."/>
            <person name="Ramette A."/>
            <person name="Richardson P."/>
            <person name="Seeger M."/>
            <person name="Smith D."/>
            <person name="Spilker T."/>
            <person name="Sul W.J."/>
            <person name="Tsoi T.V."/>
            <person name="Ulrich L.E."/>
            <person name="Zhulin I.B."/>
            <person name="Tiedje J.M."/>
        </authorList>
    </citation>
    <scope>NUCLEOTIDE SEQUENCE [LARGE SCALE GENOMIC DNA]</scope>
    <source>
        <strain evidence="3 4">LB400</strain>
    </source>
</reference>
<dbReference type="RefSeq" id="WP_011494142.1">
    <property type="nucleotide sequence ID" value="NC_007953.1"/>
</dbReference>
<dbReference type="Proteomes" id="UP000001817">
    <property type="component" value="Chromosome 3"/>
</dbReference>
<keyword evidence="2" id="KW-0732">Signal</keyword>
<dbReference type="KEGG" id="bxe:Bxe_C1024"/>
<dbReference type="Gene3D" id="3.40.190.150">
    <property type="entry name" value="Bordetella uptake gene, domain 1"/>
    <property type="match status" value="1"/>
</dbReference>
<protein>
    <recommendedName>
        <fullName evidence="5">ABC transporter, periplasmic ligand binding protein</fullName>
    </recommendedName>
</protein>
<dbReference type="AlphaFoldDB" id="Q13G94"/>
<dbReference type="eggNOG" id="COG3181">
    <property type="taxonomic scope" value="Bacteria"/>
</dbReference>
<name>Q13G94_PARXL</name>
<dbReference type="PATRIC" id="fig|266265.5.peg.8785"/>
<evidence type="ECO:0000256" key="2">
    <source>
        <dbReference type="SAM" id="SignalP"/>
    </source>
</evidence>
<accession>Q13G94</accession>
<feature type="chain" id="PRO_5004182451" description="ABC transporter, periplasmic ligand binding protein" evidence="2">
    <location>
        <begin position="29"/>
        <end position="326"/>
    </location>
</feature>
<dbReference type="SUPFAM" id="SSF53850">
    <property type="entry name" value="Periplasmic binding protein-like II"/>
    <property type="match status" value="1"/>
</dbReference>